<keyword evidence="3" id="KW-0238">DNA-binding</keyword>
<comment type="caution">
    <text evidence="7">The sequence shown here is derived from an EMBL/GenBank/DDBJ whole genome shotgun (WGS) entry which is preliminary data.</text>
</comment>
<keyword evidence="2" id="KW-0805">Transcription regulation</keyword>
<name>A0A8X7P219_BRACI</name>
<dbReference type="CDD" id="cd00266">
    <property type="entry name" value="MADS_SRF_like"/>
    <property type="match status" value="1"/>
</dbReference>
<dbReference type="Gene3D" id="3.40.1810.10">
    <property type="entry name" value="Transcription factor, MADS-box"/>
    <property type="match status" value="1"/>
</dbReference>
<dbReference type="PANTHER" id="PTHR11945:SF534">
    <property type="entry name" value="MYOCYTE-SPECIFIC ENHANCER FACTOR 2"/>
    <property type="match status" value="1"/>
</dbReference>
<keyword evidence="8" id="KW-1185">Reference proteome</keyword>
<dbReference type="PRINTS" id="PR00404">
    <property type="entry name" value="MADSDOMAIN"/>
</dbReference>
<dbReference type="GO" id="GO:0000978">
    <property type="term" value="F:RNA polymerase II cis-regulatory region sequence-specific DNA binding"/>
    <property type="evidence" value="ECO:0007669"/>
    <property type="project" value="TreeGrafter"/>
</dbReference>
<dbReference type="PANTHER" id="PTHR11945">
    <property type="entry name" value="MADS BOX PROTEIN"/>
    <property type="match status" value="1"/>
</dbReference>
<feature type="domain" description="MADS-box" evidence="6">
    <location>
        <begin position="1"/>
        <end position="61"/>
    </location>
</feature>
<evidence type="ECO:0000256" key="2">
    <source>
        <dbReference type="ARBA" id="ARBA00023015"/>
    </source>
</evidence>
<dbReference type="InterPro" id="IPR002100">
    <property type="entry name" value="TF_MADSbox"/>
</dbReference>
<accession>A0A8X7P219</accession>
<dbReference type="AlphaFoldDB" id="A0A8X7P219"/>
<evidence type="ECO:0000313" key="7">
    <source>
        <dbReference type="EMBL" id="KAG2244489.1"/>
    </source>
</evidence>
<dbReference type="InterPro" id="IPR036879">
    <property type="entry name" value="TF_MADSbox_sf"/>
</dbReference>
<evidence type="ECO:0000256" key="5">
    <source>
        <dbReference type="ARBA" id="ARBA00023242"/>
    </source>
</evidence>
<dbReference type="Pfam" id="PF00319">
    <property type="entry name" value="SRF-TF"/>
    <property type="match status" value="1"/>
</dbReference>
<dbReference type="SMART" id="SM00432">
    <property type="entry name" value="MADS"/>
    <property type="match status" value="1"/>
</dbReference>
<evidence type="ECO:0000256" key="4">
    <source>
        <dbReference type="ARBA" id="ARBA00023163"/>
    </source>
</evidence>
<organism evidence="7 8">
    <name type="scientific">Brassica carinata</name>
    <name type="common">Ethiopian mustard</name>
    <name type="synonym">Abyssinian cabbage</name>
    <dbReference type="NCBI Taxonomy" id="52824"/>
    <lineage>
        <taxon>Eukaryota</taxon>
        <taxon>Viridiplantae</taxon>
        <taxon>Streptophyta</taxon>
        <taxon>Embryophyta</taxon>
        <taxon>Tracheophyta</taxon>
        <taxon>Spermatophyta</taxon>
        <taxon>Magnoliopsida</taxon>
        <taxon>eudicotyledons</taxon>
        <taxon>Gunneridae</taxon>
        <taxon>Pentapetalae</taxon>
        <taxon>rosids</taxon>
        <taxon>malvids</taxon>
        <taxon>Brassicales</taxon>
        <taxon>Brassicaceae</taxon>
        <taxon>Brassiceae</taxon>
        <taxon>Brassica</taxon>
    </lineage>
</organism>
<dbReference type="Proteomes" id="UP000886595">
    <property type="component" value="Unassembled WGS sequence"/>
</dbReference>
<protein>
    <recommendedName>
        <fullName evidence="6">MADS-box domain-containing protein</fullName>
    </recommendedName>
</protein>
<gene>
    <name evidence="7" type="ORF">Bca52824_093651</name>
</gene>
<reference evidence="7 8" key="1">
    <citation type="submission" date="2020-02" db="EMBL/GenBank/DDBJ databases">
        <authorList>
            <person name="Ma Q."/>
            <person name="Huang Y."/>
            <person name="Song X."/>
            <person name="Pei D."/>
        </authorList>
    </citation>
    <scope>NUCLEOTIDE SEQUENCE [LARGE SCALE GENOMIC DNA]</scope>
    <source>
        <strain evidence="7">Sxm20200214</strain>
        <tissue evidence="7">Leaf</tissue>
    </source>
</reference>
<dbReference type="GO" id="GO:0045944">
    <property type="term" value="P:positive regulation of transcription by RNA polymerase II"/>
    <property type="evidence" value="ECO:0007669"/>
    <property type="project" value="InterPro"/>
</dbReference>
<dbReference type="EMBL" id="JAAMPC010000080">
    <property type="protein sequence ID" value="KAG2244489.1"/>
    <property type="molecule type" value="Genomic_DNA"/>
</dbReference>
<dbReference type="GO" id="GO:0000981">
    <property type="term" value="F:DNA-binding transcription factor activity, RNA polymerase II-specific"/>
    <property type="evidence" value="ECO:0007669"/>
    <property type="project" value="InterPro"/>
</dbReference>
<evidence type="ECO:0000256" key="1">
    <source>
        <dbReference type="ARBA" id="ARBA00004123"/>
    </source>
</evidence>
<dbReference type="SUPFAM" id="SSF55455">
    <property type="entry name" value="SRF-like"/>
    <property type="match status" value="1"/>
</dbReference>
<dbReference type="GO" id="GO:0046983">
    <property type="term" value="F:protein dimerization activity"/>
    <property type="evidence" value="ECO:0007669"/>
    <property type="project" value="InterPro"/>
</dbReference>
<evidence type="ECO:0000256" key="3">
    <source>
        <dbReference type="ARBA" id="ARBA00023125"/>
    </source>
</evidence>
<evidence type="ECO:0000313" key="8">
    <source>
        <dbReference type="Proteomes" id="UP000886595"/>
    </source>
</evidence>
<sequence length="363" mass="41677">MVRSRVKLSLIPDKTSRRTTFKKRKGGIMKKLNELVTLCGVKGCAVVFNGQNDADPEAWPSREGAEEVFSKFMEFPEVERQKKMFNQQSYTKERITKEEATLTRLQEENRELELKEMMFDLLKGKRMMEHHSNDASVLHDLWRFINYYDSELSKRIHVLQANGEPISFPSLDVGVVEAAHPAVGDVDPSADADVAAATMPYGFNFDHIQNMNMNMNQQAPALNDHIPYPNMNQQELGQYQVPTYFPDNVPYQNMMNYQDPFQYQVPDNVYDQNQHGFYGLNQGMGLDMNHNLSGSFNQYPNLHAQPFMNQRMAQPQQMSYAEELASLASMENNYHQLPSTSYMPAMDLSALNTNNLPTRFGLE</sequence>
<keyword evidence="4" id="KW-0804">Transcription</keyword>
<keyword evidence="5" id="KW-0539">Nucleus</keyword>
<dbReference type="GO" id="GO:0005634">
    <property type="term" value="C:nucleus"/>
    <property type="evidence" value="ECO:0007669"/>
    <property type="project" value="UniProtKB-SubCell"/>
</dbReference>
<dbReference type="PROSITE" id="PS50066">
    <property type="entry name" value="MADS_BOX_2"/>
    <property type="match status" value="1"/>
</dbReference>
<dbReference type="OrthoDB" id="1057335at2759"/>
<comment type="subcellular location">
    <subcellularLocation>
        <location evidence="1">Nucleus</location>
    </subcellularLocation>
</comment>
<dbReference type="InterPro" id="IPR033897">
    <property type="entry name" value="SRF-like_MADS-box"/>
</dbReference>
<evidence type="ECO:0000259" key="6">
    <source>
        <dbReference type="PROSITE" id="PS50066"/>
    </source>
</evidence>
<proteinExistence type="predicted"/>